<dbReference type="Gene3D" id="3.10.450.50">
    <property type="match status" value="1"/>
</dbReference>
<organism evidence="2 3">
    <name type="scientific">Muricoccus nepalensis</name>
    <dbReference type="NCBI Taxonomy" id="1854500"/>
    <lineage>
        <taxon>Bacteria</taxon>
        <taxon>Pseudomonadati</taxon>
        <taxon>Pseudomonadota</taxon>
        <taxon>Alphaproteobacteria</taxon>
        <taxon>Acetobacterales</taxon>
        <taxon>Roseomonadaceae</taxon>
        <taxon>Muricoccus</taxon>
    </lineage>
</organism>
<dbReference type="InterPro" id="IPR027843">
    <property type="entry name" value="DUF4440"/>
</dbReference>
<sequence length="126" mass="14014">MGDATLLAREDERFRAMIAGDLATLDRLIADDLRFVHSNGAVEGKAEFLRKLRSGERRYRRYEALAREVRQEGTLGLVFGEAEAEIERPGGSVRARMIYTAVYRGGAEPRLLAWHSVKSPAPAEGP</sequence>
<dbReference type="Proteomes" id="UP000317078">
    <property type="component" value="Unassembled WGS sequence"/>
</dbReference>
<accession>A0A502G9B0</accession>
<evidence type="ECO:0000313" key="2">
    <source>
        <dbReference type="EMBL" id="TPG58585.1"/>
    </source>
</evidence>
<comment type="caution">
    <text evidence="2">The sequence shown here is derived from an EMBL/GenBank/DDBJ whole genome shotgun (WGS) entry which is preliminary data.</text>
</comment>
<protein>
    <submittedName>
        <fullName evidence="2">Nuclear transport factor 2 family protein</fullName>
    </submittedName>
</protein>
<dbReference type="RefSeq" id="WP_140882318.1">
    <property type="nucleotide sequence ID" value="NZ_RCZP01000005.1"/>
</dbReference>
<evidence type="ECO:0000313" key="3">
    <source>
        <dbReference type="Proteomes" id="UP000317078"/>
    </source>
</evidence>
<dbReference type="OrthoDB" id="5383110at2"/>
<gene>
    <name evidence="2" type="ORF">EAH89_08235</name>
</gene>
<feature type="domain" description="DUF4440" evidence="1">
    <location>
        <begin position="6"/>
        <end position="104"/>
    </location>
</feature>
<dbReference type="AlphaFoldDB" id="A0A502G9B0"/>
<dbReference type="Pfam" id="PF14534">
    <property type="entry name" value="DUF4440"/>
    <property type="match status" value="1"/>
</dbReference>
<reference evidence="2 3" key="1">
    <citation type="journal article" date="2019" name="Environ. Microbiol.">
        <title>Species interactions and distinct microbial communities in high Arctic permafrost affected cryosols are associated with the CH4 and CO2 gas fluxes.</title>
        <authorList>
            <person name="Altshuler I."/>
            <person name="Hamel J."/>
            <person name="Turney S."/>
            <person name="Magnuson E."/>
            <person name="Levesque R."/>
            <person name="Greer C."/>
            <person name="Whyte L.G."/>
        </authorList>
    </citation>
    <scope>NUCLEOTIDE SEQUENCE [LARGE SCALE GENOMIC DNA]</scope>
    <source>
        <strain evidence="2 3">S9.3B</strain>
    </source>
</reference>
<evidence type="ECO:0000259" key="1">
    <source>
        <dbReference type="Pfam" id="PF14534"/>
    </source>
</evidence>
<dbReference type="InterPro" id="IPR032710">
    <property type="entry name" value="NTF2-like_dom_sf"/>
</dbReference>
<name>A0A502G9B0_9PROT</name>
<proteinExistence type="predicted"/>
<keyword evidence="3" id="KW-1185">Reference proteome</keyword>
<dbReference type="EMBL" id="RCZP01000005">
    <property type="protein sequence ID" value="TPG58585.1"/>
    <property type="molecule type" value="Genomic_DNA"/>
</dbReference>
<dbReference type="SUPFAM" id="SSF54427">
    <property type="entry name" value="NTF2-like"/>
    <property type="match status" value="1"/>
</dbReference>